<evidence type="ECO:0000256" key="5">
    <source>
        <dbReference type="ARBA" id="ARBA00023077"/>
    </source>
</evidence>
<feature type="domain" description="TonB-dependent receptor-like beta-barrel" evidence="11">
    <location>
        <begin position="554"/>
        <end position="1124"/>
    </location>
</feature>
<keyword evidence="3 8" id="KW-1134">Transmembrane beta strand</keyword>
<dbReference type="GO" id="GO:0009279">
    <property type="term" value="C:cell outer membrane"/>
    <property type="evidence" value="ECO:0007669"/>
    <property type="project" value="UniProtKB-SubCell"/>
</dbReference>
<evidence type="ECO:0000256" key="4">
    <source>
        <dbReference type="ARBA" id="ARBA00022692"/>
    </source>
</evidence>
<dbReference type="InterPro" id="IPR037066">
    <property type="entry name" value="Plug_dom_sf"/>
</dbReference>
<evidence type="ECO:0000259" key="12">
    <source>
        <dbReference type="Pfam" id="PF07715"/>
    </source>
</evidence>
<evidence type="ECO:0000256" key="6">
    <source>
        <dbReference type="ARBA" id="ARBA00023136"/>
    </source>
</evidence>
<evidence type="ECO:0000256" key="9">
    <source>
        <dbReference type="RuleBase" id="RU003357"/>
    </source>
</evidence>
<dbReference type="SUPFAM" id="SSF49464">
    <property type="entry name" value="Carboxypeptidase regulatory domain-like"/>
    <property type="match status" value="1"/>
</dbReference>
<dbReference type="InterPro" id="IPR023997">
    <property type="entry name" value="TonB-dep_OMP_SusC/RagA_CS"/>
</dbReference>
<dbReference type="InterPro" id="IPR039426">
    <property type="entry name" value="TonB-dep_rcpt-like"/>
</dbReference>
<dbReference type="InterPro" id="IPR023996">
    <property type="entry name" value="TonB-dep_OMP_SusC/RagA"/>
</dbReference>
<dbReference type="InterPro" id="IPR036942">
    <property type="entry name" value="Beta-barrel_TonB_sf"/>
</dbReference>
<comment type="caution">
    <text evidence="13">The sequence shown here is derived from an EMBL/GenBank/DDBJ whole genome shotgun (WGS) entry which is preliminary data.</text>
</comment>
<comment type="subcellular location">
    <subcellularLocation>
        <location evidence="1 8">Cell outer membrane</location>
        <topology evidence="1 8">Multi-pass membrane protein</topology>
    </subcellularLocation>
</comment>
<feature type="domain" description="TonB-dependent receptor plug" evidence="12">
    <location>
        <begin position="262"/>
        <end position="368"/>
    </location>
</feature>
<dbReference type="SUPFAM" id="SSF56935">
    <property type="entry name" value="Porins"/>
    <property type="match status" value="1"/>
</dbReference>
<dbReference type="InterPro" id="IPR008969">
    <property type="entry name" value="CarboxyPept-like_regulatory"/>
</dbReference>
<evidence type="ECO:0000256" key="7">
    <source>
        <dbReference type="ARBA" id="ARBA00023237"/>
    </source>
</evidence>
<keyword evidence="7 8" id="KW-0998">Cell outer membrane</keyword>
<dbReference type="EMBL" id="JACIBY010000023">
    <property type="protein sequence ID" value="MBB3841975.1"/>
    <property type="molecule type" value="Genomic_DNA"/>
</dbReference>
<evidence type="ECO:0000256" key="2">
    <source>
        <dbReference type="ARBA" id="ARBA00022448"/>
    </source>
</evidence>
<keyword evidence="6 8" id="KW-0472">Membrane</keyword>
<evidence type="ECO:0000256" key="10">
    <source>
        <dbReference type="SAM" id="SignalP"/>
    </source>
</evidence>
<dbReference type="NCBIfam" id="TIGR04057">
    <property type="entry name" value="SusC_RagA_signa"/>
    <property type="match status" value="1"/>
</dbReference>
<dbReference type="RefSeq" id="WP_183980002.1">
    <property type="nucleotide sequence ID" value="NZ_JACIBY010000023.1"/>
</dbReference>
<comment type="similarity">
    <text evidence="8 9">Belongs to the TonB-dependent receptor family.</text>
</comment>
<dbReference type="Gene3D" id="2.60.40.1120">
    <property type="entry name" value="Carboxypeptidase-like, regulatory domain"/>
    <property type="match status" value="1"/>
</dbReference>
<keyword evidence="2 8" id="KW-0813">Transport</keyword>
<dbReference type="Gene3D" id="2.170.130.10">
    <property type="entry name" value="TonB-dependent receptor, plug domain"/>
    <property type="match status" value="1"/>
</dbReference>
<gene>
    <name evidence="13" type="ORF">FHS57_006004</name>
</gene>
<dbReference type="Pfam" id="PF07715">
    <property type="entry name" value="Plug"/>
    <property type="match status" value="1"/>
</dbReference>
<feature type="signal peptide" evidence="10">
    <location>
        <begin position="1"/>
        <end position="25"/>
    </location>
</feature>
<protein>
    <submittedName>
        <fullName evidence="13">TonB-linked SusC/RagA family outer membrane protein</fullName>
    </submittedName>
</protein>
<dbReference type="InterPro" id="IPR000531">
    <property type="entry name" value="Beta-barrel_TonB"/>
</dbReference>
<evidence type="ECO:0000256" key="3">
    <source>
        <dbReference type="ARBA" id="ARBA00022452"/>
    </source>
</evidence>
<keyword evidence="10" id="KW-0732">Signal</keyword>
<dbReference type="InterPro" id="IPR012910">
    <property type="entry name" value="Plug_dom"/>
</dbReference>
<evidence type="ECO:0000256" key="1">
    <source>
        <dbReference type="ARBA" id="ARBA00004571"/>
    </source>
</evidence>
<dbReference type="Gene3D" id="2.40.170.20">
    <property type="entry name" value="TonB-dependent receptor, beta-barrel domain"/>
    <property type="match status" value="1"/>
</dbReference>
<proteinExistence type="inferred from homology"/>
<dbReference type="Proteomes" id="UP000541352">
    <property type="component" value="Unassembled WGS sequence"/>
</dbReference>
<sequence>MKNFTPTYQLPLLLLICQLGTAGWAQTMAFTKSKVIPQTDMSVNVSAPKRLKDILNELSRQHKVSILFEESVVKGITIGSETVQTSSRKLEKQLESLLKPYGLNYKKIGQSQYVVFSTKSEMLPSGQNTPGTVEMKNPLVLHVEREIQTPPVTPLVTMPTSTLVNKPIAEISISGKVIDEKGDGLPGVSIVVKGTQRGTTADGNGKYSLQVPDEKTVLVFSFVGYLPKEVIVGKQTQINVSLQTDTKALEEVVVVGYGTQKKVNLTGAVATIDMAKVAESRPITSLSSSLYGLAPGLSVNQGNARPGGDGASLLIRGSGTLNNASPLVIVDGVESNMNNLNPQDVETISILKDAASAAIYGSRAANGVILITTKKGKEGTMKINYNGYVAAQKATRLVETVSDYVRHMELYNESLQNTTPGVSPTFPQSSIDLWKNDAGQNPLMYPNTDWRDLFGQNVISQNHNISMNGGTEKIKFFSSFGYLNNPGIIENTGFRRYSGRVNLEAKVKPYLTLGLLASGTNSSTDIGTDALDNNSAFRWSASTSPAMVYRSPDGRYGASNSPDGSGVTNNALATVNSRKGDISQNRLATRFFGVFNPIKGLTLEGSYNYEQTGYLKEQQPVFLDRWSFRTNSVVVAGTGRTYVLNRSERTLRKYMDGLIRYQNNFTNGLNIHAMVGASQEYYKSSWFEAQKYDLTDPSLQVINSATIDADASGTASDWAMNSYFGRLNLGWKDKYLLEGNLRYDGSSRFRAGDTRWGVFPSISAGWRITEENFMKGMGWLDNLKLRASYGALGNNSIGNYDYQALYNSSNYILNGTLQTGFAQTAIANAIITWESTYVSNIGLDFGMLQNRLSGSLELFNKDTRNILIGLPAPNVRGTASLPQQNAARVRNKGVELNLNWSNRVGELKYQIGGNMAFVDNKVTKFKGDERTISNENLLQEGLPANVLFVLAADRILQTPADMEIVQAIIANAPVNAAGQKQNPFAAFGTPQLGDILYKDLNGDGIINNDDKYVVGHGTSPRLIYGINLGLQWKGFDFACLLQGTGGFKDYWLDDWRTPTPAALYLINKDVADGRWVPGRTDATYPRLLTSTTTINRALSDFWIVDKSYLRVKNIQLGYRLPKAVTQRMSIEGIRVYCSLENFLTFTNYRGFDPEIRGGNSGIDSFNYPTMKQSTIGLSIDF</sequence>
<feature type="chain" id="PRO_5031010171" evidence="10">
    <location>
        <begin position="26"/>
        <end position="1181"/>
    </location>
</feature>
<dbReference type="Pfam" id="PF13715">
    <property type="entry name" value="CarbopepD_reg_2"/>
    <property type="match status" value="1"/>
</dbReference>
<evidence type="ECO:0000313" key="13">
    <source>
        <dbReference type="EMBL" id="MBB3841975.1"/>
    </source>
</evidence>
<dbReference type="PROSITE" id="PS52016">
    <property type="entry name" value="TONB_DEPENDENT_REC_3"/>
    <property type="match status" value="1"/>
</dbReference>
<name>A0A7W5ZSK2_9BACT</name>
<keyword evidence="4 8" id="KW-0812">Transmembrane</keyword>
<keyword evidence="5 9" id="KW-0798">TonB box</keyword>
<reference evidence="13 14" key="1">
    <citation type="submission" date="2020-08" db="EMBL/GenBank/DDBJ databases">
        <title>Genomic Encyclopedia of Type Strains, Phase IV (KMG-IV): sequencing the most valuable type-strain genomes for metagenomic binning, comparative biology and taxonomic classification.</title>
        <authorList>
            <person name="Goeker M."/>
        </authorList>
    </citation>
    <scope>NUCLEOTIDE SEQUENCE [LARGE SCALE GENOMIC DNA]</scope>
    <source>
        <strain evidence="13 14">DSM 17976</strain>
    </source>
</reference>
<evidence type="ECO:0000259" key="11">
    <source>
        <dbReference type="Pfam" id="PF00593"/>
    </source>
</evidence>
<organism evidence="13 14">
    <name type="scientific">Runella defluvii</name>
    <dbReference type="NCBI Taxonomy" id="370973"/>
    <lineage>
        <taxon>Bacteria</taxon>
        <taxon>Pseudomonadati</taxon>
        <taxon>Bacteroidota</taxon>
        <taxon>Cytophagia</taxon>
        <taxon>Cytophagales</taxon>
        <taxon>Spirosomataceae</taxon>
        <taxon>Runella</taxon>
    </lineage>
</organism>
<dbReference type="Pfam" id="PF00593">
    <property type="entry name" value="TonB_dep_Rec_b-barrel"/>
    <property type="match status" value="1"/>
</dbReference>
<evidence type="ECO:0000313" key="14">
    <source>
        <dbReference type="Proteomes" id="UP000541352"/>
    </source>
</evidence>
<dbReference type="FunFam" id="2.170.130.10:FF:000003">
    <property type="entry name" value="SusC/RagA family TonB-linked outer membrane protein"/>
    <property type="match status" value="1"/>
</dbReference>
<dbReference type="NCBIfam" id="TIGR04056">
    <property type="entry name" value="OMP_RagA_SusC"/>
    <property type="match status" value="1"/>
</dbReference>
<keyword evidence="14" id="KW-1185">Reference proteome</keyword>
<evidence type="ECO:0000256" key="8">
    <source>
        <dbReference type="PROSITE-ProRule" id="PRU01360"/>
    </source>
</evidence>
<accession>A0A7W5ZSK2</accession>
<dbReference type="AlphaFoldDB" id="A0A7W5ZSK2"/>